<dbReference type="Proteomes" id="UP000652760">
    <property type="component" value="Unassembled WGS sequence"/>
</dbReference>
<sequence length="198" mass="22302">MSNEQIAKAAFIYSRQQIHLKSSNKVDYRKAENETYVTKHNQSFDQSKIMVSWVKKNIDTLTLADVSEKTRASGAGNCMGYAAVALHHMRTVGGARKTHSGYVSVDGCDHAFAQVGFPVPPNGEYPIDFDDWGDAWIADGWANICCPAREFRMRLTEKMSKWSQNKKIIENPYADIDPAEWVNEVPSAKKIHSAVFDR</sequence>
<evidence type="ECO:0000313" key="2">
    <source>
        <dbReference type="Proteomes" id="UP000652760"/>
    </source>
</evidence>
<protein>
    <recommendedName>
        <fullName evidence="3">Transglutaminase-like domain-containing protein</fullName>
    </recommendedName>
</protein>
<dbReference type="RefSeq" id="WP_200192491.1">
    <property type="nucleotide sequence ID" value="NZ_JAENHM010000030.1"/>
</dbReference>
<evidence type="ECO:0008006" key="3">
    <source>
        <dbReference type="Google" id="ProtNLM"/>
    </source>
</evidence>
<keyword evidence="2" id="KW-1185">Reference proteome</keyword>
<proteinExistence type="predicted"/>
<accession>A0ABS1F2N3</accession>
<evidence type="ECO:0000313" key="1">
    <source>
        <dbReference type="EMBL" id="MBK1837683.1"/>
    </source>
</evidence>
<dbReference type="EMBL" id="JAENHM010000030">
    <property type="protein sequence ID" value="MBK1837683.1"/>
    <property type="molecule type" value="Genomic_DNA"/>
</dbReference>
<gene>
    <name evidence="1" type="ORF">JHL17_09680</name>
</gene>
<organism evidence="1 2">
    <name type="scientific">Azospirillum endophyticum</name>
    <dbReference type="NCBI Taxonomy" id="2800326"/>
    <lineage>
        <taxon>Bacteria</taxon>
        <taxon>Pseudomonadati</taxon>
        <taxon>Pseudomonadota</taxon>
        <taxon>Alphaproteobacteria</taxon>
        <taxon>Rhodospirillales</taxon>
        <taxon>Azospirillaceae</taxon>
        <taxon>Azospirillum</taxon>
    </lineage>
</organism>
<reference evidence="2" key="1">
    <citation type="submission" date="2021-01" db="EMBL/GenBank/DDBJ databases">
        <title>Genome public.</title>
        <authorList>
            <person name="Liu C."/>
            <person name="Sun Q."/>
        </authorList>
    </citation>
    <scope>NUCLEOTIDE SEQUENCE [LARGE SCALE GENOMIC DNA]</scope>
    <source>
        <strain evidence="2">YIM B02556</strain>
    </source>
</reference>
<name>A0ABS1F2N3_9PROT</name>
<comment type="caution">
    <text evidence="1">The sequence shown here is derived from an EMBL/GenBank/DDBJ whole genome shotgun (WGS) entry which is preliminary data.</text>
</comment>